<reference evidence="2" key="1">
    <citation type="submission" date="2023-07" db="EMBL/GenBank/DDBJ databases">
        <title>Genomic Encyclopedia of Type Strains, Phase IV (KMG-IV): sequencing the most valuable type-strain genomes for metagenomic binning, comparative biology and taxonomic classification.</title>
        <authorList>
            <person name="Goeker M."/>
        </authorList>
    </citation>
    <scope>NUCLEOTIDE SEQUENCE</scope>
    <source>
        <strain evidence="2">DSM 23947</strain>
    </source>
</reference>
<dbReference type="Proteomes" id="UP001237207">
    <property type="component" value="Unassembled WGS sequence"/>
</dbReference>
<evidence type="ECO:0000313" key="3">
    <source>
        <dbReference type="Proteomes" id="UP001237207"/>
    </source>
</evidence>
<keyword evidence="1" id="KW-0472">Membrane</keyword>
<keyword evidence="1" id="KW-0812">Transmembrane</keyword>
<keyword evidence="3" id="KW-1185">Reference proteome</keyword>
<dbReference type="AlphaFoldDB" id="A0AAJ1T1F5"/>
<feature type="transmembrane region" description="Helical" evidence="1">
    <location>
        <begin position="36"/>
        <end position="55"/>
    </location>
</feature>
<sequence>MDFEHFPGGFAPVFDSFAPLLGIFDYFPWDLTISQVFLHLYFPFVSATPLFFSFSRFDHFPAAFEHFPGRFAPVFNSFAPILGIFDYFPWDLTISQIYLHLYFPFVSATPLFFSFSQFDHFPAAFDHFPGGFAPVFDSFAPLLGIFDYFP</sequence>
<dbReference type="EMBL" id="JAUSUC010000058">
    <property type="protein sequence ID" value="MDQ0216584.1"/>
    <property type="molecule type" value="Genomic_DNA"/>
</dbReference>
<gene>
    <name evidence="2" type="ORF">J2S13_003046</name>
</gene>
<accession>A0AAJ1T1F5</accession>
<protein>
    <submittedName>
        <fullName evidence="2">Uncharacterized protein</fullName>
    </submittedName>
</protein>
<dbReference type="RefSeq" id="WP_307258649.1">
    <property type="nucleotide sequence ID" value="NZ_JAUSUC010000058.1"/>
</dbReference>
<evidence type="ECO:0000256" key="1">
    <source>
        <dbReference type="SAM" id="Phobius"/>
    </source>
</evidence>
<proteinExistence type="predicted"/>
<comment type="caution">
    <text evidence="2">The sequence shown here is derived from an EMBL/GenBank/DDBJ whole genome shotgun (WGS) entry which is preliminary data.</text>
</comment>
<organism evidence="2 3">
    <name type="scientific">Oikeobacillus pervagus</name>
    <dbReference type="NCBI Taxonomy" id="1325931"/>
    <lineage>
        <taxon>Bacteria</taxon>
        <taxon>Bacillati</taxon>
        <taxon>Bacillota</taxon>
        <taxon>Bacilli</taxon>
        <taxon>Bacillales</taxon>
        <taxon>Bacillaceae</taxon>
        <taxon>Oikeobacillus</taxon>
    </lineage>
</organism>
<name>A0AAJ1T1F5_9BACI</name>
<feature type="transmembrane region" description="Helical" evidence="1">
    <location>
        <begin position="67"/>
        <end position="85"/>
    </location>
</feature>
<evidence type="ECO:0000313" key="2">
    <source>
        <dbReference type="EMBL" id="MDQ0216584.1"/>
    </source>
</evidence>
<feature type="transmembrane region" description="Helical" evidence="1">
    <location>
        <begin position="97"/>
        <end position="115"/>
    </location>
</feature>
<keyword evidence="1" id="KW-1133">Transmembrane helix</keyword>